<sequence length="569" mass="66117">MRRFVRQYRVLFFIITTLLALFLVNAFHEEYPDEYDSISGGKFITQLKVPYRDWFQHHQPGAYALAALILPFSGQSFVRFRVFLAVSFFTICIAGFAVIRRRVRQKNHLFYLYLLFSVTLGATYFWGQMLLADTLSAYLILPAYALLIMKVYYGERLEPADIWIICGLAFLTWFTSMTYTFALFGLTAFTVFTYFRQQGRARIRQAIKTVFLAAVLPYTLFFLFFTLTGSLRDYYFANITYNQNFYIYSYPRPPGAPVNPVRLAVVITNDFIREFTAAVMRVQFLPFDQPLPTAFGLSAIALIALFLRKRRVLLALLVLYMAIFVNARSNPGSLKETDYQAAVYIILSLFNGFFALSEISRLLNGKLITSTWRLLLSALLVLTGSFVIASQVFFLNRYLQKFFPKYMGTMPLIYDRPQIAPYVNAITSKGDYAYIGPFEFKEVFYLENARMPSRFHWFLDHAARSKIKDELIADLSKNRPKVIVFKRKYAPWGGNASDYNKFFTDFLDANYFRIFELNDGGKSDIYRWKIANTQDFDIDGDFNFDKNRKEEIIRNLIEAGLIERTSESV</sequence>
<comment type="caution">
    <text evidence="2">The sequence shown here is derived from an EMBL/GenBank/DDBJ whole genome shotgun (WGS) entry which is preliminary data.</text>
</comment>
<organism evidence="2 3">
    <name type="scientific">Candidatus Gottesmanbacteria bacterium RBG_16_52_11</name>
    <dbReference type="NCBI Taxonomy" id="1798374"/>
    <lineage>
        <taxon>Bacteria</taxon>
        <taxon>Candidatus Gottesmaniibacteriota</taxon>
    </lineage>
</organism>
<dbReference type="AlphaFoldDB" id="A0A1F5YN68"/>
<protein>
    <recommendedName>
        <fullName evidence="4">Glycosyltransferase RgtA/B/C/D-like domain-containing protein</fullName>
    </recommendedName>
</protein>
<feature type="transmembrane region" description="Helical" evidence="1">
    <location>
        <begin position="111"/>
        <end position="129"/>
    </location>
</feature>
<keyword evidence="1" id="KW-1133">Transmembrane helix</keyword>
<feature type="transmembrane region" description="Helical" evidence="1">
    <location>
        <begin position="80"/>
        <end position="99"/>
    </location>
</feature>
<keyword evidence="1" id="KW-0472">Membrane</keyword>
<evidence type="ECO:0000313" key="2">
    <source>
        <dbReference type="EMBL" id="OGG01342.1"/>
    </source>
</evidence>
<feature type="transmembrane region" description="Helical" evidence="1">
    <location>
        <begin position="341"/>
        <end position="362"/>
    </location>
</feature>
<feature type="transmembrane region" description="Helical" evidence="1">
    <location>
        <begin position="181"/>
        <end position="197"/>
    </location>
</feature>
<keyword evidence="1" id="KW-0812">Transmembrane</keyword>
<proteinExistence type="predicted"/>
<gene>
    <name evidence="2" type="ORF">A2Z33_02930</name>
</gene>
<feature type="transmembrane region" description="Helical" evidence="1">
    <location>
        <begin position="290"/>
        <end position="307"/>
    </location>
</feature>
<dbReference type="Proteomes" id="UP000178448">
    <property type="component" value="Unassembled WGS sequence"/>
</dbReference>
<dbReference type="EMBL" id="MFJD01000017">
    <property type="protein sequence ID" value="OGG01342.1"/>
    <property type="molecule type" value="Genomic_DNA"/>
</dbReference>
<evidence type="ECO:0000256" key="1">
    <source>
        <dbReference type="SAM" id="Phobius"/>
    </source>
</evidence>
<feature type="transmembrane region" description="Helical" evidence="1">
    <location>
        <begin position="312"/>
        <end position="329"/>
    </location>
</feature>
<name>A0A1F5YN68_9BACT</name>
<reference evidence="2 3" key="1">
    <citation type="journal article" date="2016" name="Nat. Commun.">
        <title>Thousands of microbial genomes shed light on interconnected biogeochemical processes in an aquifer system.</title>
        <authorList>
            <person name="Anantharaman K."/>
            <person name="Brown C.T."/>
            <person name="Hug L.A."/>
            <person name="Sharon I."/>
            <person name="Castelle C.J."/>
            <person name="Probst A.J."/>
            <person name="Thomas B.C."/>
            <person name="Singh A."/>
            <person name="Wilkins M.J."/>
            <person name="Karaoz U."/>
            <person name="Brodie E.L."/>
            <person name="Williams K.H."/>
            <person name="Hubbard S.S."/>
            <person name="Banfield J.F."/>
        </authorList>
    </citation>
    <scope>NUCLEOTIDE SEQUENCE [LARGE SCALE GENOMIC DNA]</scope>
</reference>
<feature type="transmembrane region" description="Helical" evidence="1">
    <location>
        <begin position="209"/>
        <end position="227"/>
    </location>
</feature>
<evidence type="ECO:0000313" key="3">
    <source>
        <dbReference type="Proteomes" id="UP000178448"/>
    </source>
</evidence>
<accession>A0A1F5YN68</accession>
<evidence type="ECO:0008006" key="4">
    <source>
        <dbReference type="Google" id="ProtNLM"/>
    </source>
</evidence>
<feature type="transmembrane region" description="Helical" evidence="1">
    <location>
        <begin position="374"/>
        <end position="395"/>
    </location>
</feature>